<feature type="chain" id="PRO_5043721359" evidence="1">
    <location>
        <begin position="24"/>
        <end position="87"/>
    </location>
</feature>
<protein>
    <submittedName>
        <fullName evidence="2">Uncharacterized protein</fullName>
    </submittedName>
</protein>
<feature type="signal peptide" evidence="1">
    <location>
        <begin position="1"/>
        <end position="23"/>
    </location>
</feature>
<dbReference type="Proteomes" id="UP001432146">
    <property type="component" value="Unassembled WGS sequence"/>
</dbReference>
<proteinExistence type="predicted"/>
<evidence type="ECO:0000313" key="3">
    <source>
        <dbReference type="Proteomes" id="UP001432146"/>
    </source>
</evidence>
<evidence type="ECO:0000313" key="2">
    <source>
        <dbReference type="EMBL" id="KAK9295133.1"/>
    </source>
</evidence>
<evidence type="ECO:0000256" key="1">
    <source>
        <dbReference type="SAM" id="SignalP"/>
    </source>
</evidence>
<gene>
    <name evidence="2" type="ORF">QLX08_010447</name>
</gene>
<organism evidence="2 3">
    <name type="scientific">Tetragonisca angustula</name>
    <dbReference type="NCBI Taxonomy" id="166442"/>
    <lineage>
        <taxon>Eukaryota</taxon>
        <taxon>Metazoa</taxon>
        <taxon>Ecdysozoa</taxon>
        <taxon>Arthropoda</taxon>
        <taxon>Hexapoda</taxon>
        <taxon>Insecta</taxon>
        <taxon>Pterygota</taxon>
        <taxon>Neoptera</taxon>
        <taxon>Endopterygota</taxon>
        <taxon>Hymenoptera</taxon>
        <taxon>Apocrita</taxon>
        <taxon>Aculeata</taxon>
        <taxon>Apoidea</taxon>
        <taxon>Anthophila</taxon>
        <taxon>Apidae</taxon>
        <taxon>Tetragonisca</taxon>
    </lineage>
</organism>
<dbReference type="EMBL" id="JAWNGG020000282">
    <property type="protein sequence ID" value="KAK9295133.1"/>
    <property type="molecule type" value="Genomic_DNA"/>
</dbReference>
<reference evidence="2 3" key="1">
    <citation type="submission" date="2024-05" db="EMBL/GenBank/DDBJ databases">
        <title>The nuclear and mitochondrial genome assemblies of Tetragonisca angustula (Apidae: Meliponini), a tiny yet remarkable pollinator in the Neotropics.</title>
        <authorList>
            <person name="Ferrari R."/>
            <person name="Ricardo P.C."/>
            <person name="Dias F.C."/>
            <person name="Araujo N.S."/>
            <person name="Soares D.O."/>
            <person name="Zhou Q.-S."/>
            <person name="Zhu C.-D."/>
            <person name="Coutinho L."/>
            <person name="Airas M.C."/>
            <person name="Batista T.M."/>
        </authorList>
    </citation>
    <scope>NUCLEOTIDE SEQUENCE [LARGE SCALE GENOMIC DNA]</scope>
    <source>
        <strain evidence="2">ASF017062</strain>
        <tissue evidence="2">Abdomen</tissue>
    </source>
</reference>
<keyword evidence="3" id="KW-1185">Reference proteome</keyword>
<sequence>MKSVIALTLAVFCLSMLIDFGDCRHQDELHKDIRGIRKYSDLPSSFELLASGVMDALEILARGAVTANTVAKFIIDTLNVLMNVGLF</sequence>
<accession>A0AAW0ZCK6</accession>
<keyword evidence="1" id="KW-0732">Signal</keyword>
<comment type="caution">
    <text evidence="2">The sequence shown here is derived from an EMBL/GenBank/DDBJ whole genome shotgun (WGS) entry which is preliminary data.</text>
</comment>
<dbReference type="AlphaFoldDB" id="A0AAW0ZCK6"/>
<name>A0AAW0ZCK6_9HYME</name>